<keyword evidence="7" id="KW-1185">Reference proteome</keyword>
<accession>A0A840NL63</accession>
<organism evidence="6 7">
    <name type="scientific">Saccharopolyspora gloriosae</name>
    <dbReference type="NCBI Taxonomy" id="455344"/>
    <lineage>
        <taxon>Bacteria</taxon>
        <taxon>Bacillati</taxon>
        <taxon>Actinomycetota</taxon>
        <taxon>Actinomycetes</taxon>
        <taxon>Pseudonocardiales</taxon>
        <taxon>Pseudonocardiaceae</taxon>
        <taxon>Saccharopolyspora</taxon>
    </lineage>
</organism>
<proteinExistence type="predicted"/>
<dbReference type="InterPro" id="IPR036388">
    <property type="entry name" value="WH-like_DNA-bd_sf"/>
</dbReference>
<dbReference type="SUPFAM" id="SSF46785">
    <property type="entry name" value="Winged helix' DNA-binding domain"/>
    <property type="match status" value="1"/>
</dbReference>
<gene>
    <name evidence="6" type="ORF">BJ969_002960</name>
</gene>
<dbReference type="InterPro" id="IPR036390">
    <property type="entry name" value="WH_DNA-bd_sf"/>
</dbReference>
<feature type="region of interest" description="Disordered" evidence="4">
    <location>
        <begin position="141"/>
        <end position="168"/>
    </location>
</feature>
<dbReference type="GO" id="GO:0003677">
    <property type="term" value="F:DNA binding"/>
    <property type="evidence" value="ECO:0007669"/>
    <property type="project" value="UniProtKB-KW"/>
</dbReference>
<comment type="caution">
    <text evidence="6">The sequence shown here is derived from an EMBL/GenBank/DDBJ whole genome shotgun (WGS) entry which is preliminary data.</text>
</comment>
<evidence type="ECO:0000313" key="7">
    <source>
        <dbReference type="Proteomes" id="UP000580474"/>
    </source>
</evidence>
<dbReference type="Gene3D" id="1.10.10.10">
    <property type="entry name" value="Winged helix-like DNA-binding domain superfamily/Winged helix DNA-binding domain"/>
    <property type="match status" value="1"/>
</dbReference>
<evidence type="ECO:0000259" key="5">
    <source>
        <dbReference type="PROSITE" id="PS51118"/>
    </source>
</evidence>
<dbReference type="InterPro" id="IPR002577">
    <property type="entry name" value="HTH_HxlR"/>
</dbReference>
<reference evidence="6 7" key="1">
    <citation type="submission" date="2020-08" db="EMBL/GenBank/DDBJ databases">
        <title>Sequencing the genomes of 1000 actinobacteria strains.</title>
        <authorList>
            <person name="Klenk H.-P."/>
        </authorList>
    </citation>
    <scope>NUCLEOTIDE SEQUENCE [LARGE SCALE GENOMIC DNA]</scope>
    <source>
        <strain evidence="6 7">DSM 45582</strain>
    </source>
</reference>
<evidence type="ECO:0000313" key="6">
    <source>
        <dbReference type="EMBL" id="MBB5069872.1"/>
    </source>
</evidence>
<evidence type="ECO:0000256" key="2">
    <source>
        <dbReference type="ARBA" id="ARBA00023125"/>
    </source>
</evidence>
<dbReference type="AlphaFoldDB" id="A0A840NL63"/>
<dbReference type="EMBL" id="JACHIV010000001">
    <property type="protein sequence ID" value="MBB5069872.1"/>
    <property type="molecule type" value="Genomic_DNA"/>
</dbReference>
<protein>
    <submittedName>
        <fullName evidence="6">DNA-binding HxlR family transcriptional regulator</fullName>
    </submittedName>
</protein>
<dbReference type="Proteomes" id="UP000580474">
    <property type="component" value="Unassembled WGS sequence"/>
</dbReference>
<feature type="domain" description="HTH hxlR-type" evidence="5">
    <location>
        <begin position="11"/>
        <end position="108"/>
    </location>
</feature>
<dbReference type="Pfam" id="PF01638">
    <property type="entry name" value="HxlR"/>
    <property type="match status" value="1"/>
</dbReference>
<evidence type="ECO:0000256" key="3">
    <source>
        <dbReference type="ARBA" id="ARBA00023163"/>
    </source>
</evidence>
<dbReference type="PANTHER" id="PTHR33204">
    <property type="entry name" value="TRANSCRIPTIONAL REGULATOR, MARR FAMILY"/>
    <property type="match status" value="1"/>
</dbReference>
<dbReference type="RefSeq" id="WP_184479492.1">
    <property type="nucleotide sequence ID" value="NZ_JACHIV010000001.1"/>
</dbReference>
<sequence>MRRTSFGNWPCSIARVADLLGDAWTTLLLREAFYGFRRFDEFRQELGIARNTLTDRLRLLVDEGLLAKQRYQAEPERYEYVLTDKGRDFFPVLAAMATWGDRWLADADGPPITFHHHPCGHDSHAEVVCAECARPMRAQDSEMRMGPGFPPKLARRPDVVRRFGAEPE</sequence>
<evidence type="ECO:0000256" key="4">
    <source>
        <dbReference type="SAM" id="MobiDB-lite"/>
    </source>
</evidence>
<keyword evidence="2 6" id="KW-0238">DNA-binding</keyword>
<evidence type="ECO:0000256" key="1">
    <source>
        <dbReference type="ARBA" id="ARBA00023015"/>
    </source>
</evidence>
<dbReference type="PROSITE" id="PS51118">
    <property type="entry name" value="HTH_HXLR"/>
    <property type="match status" value="1"/>
</dbReference>
<name>A0A840NL63_9PSEU</name>
<keyword evidence="3" id="KW-0804">Transcription</keyword>
<keyword evidence="1" id="KW-0805">Transcription regulation</keyword>
<dbReference type="PANTHER" id="PTHR33204:SF18">
    <property type="entry name" value="TRANSCRIPTIONAL REGULATORY PROTEIN"/>
    <property type="match status" value="1"/>
</dbReference>
<feature type="compositionally biased region" description="Basic and acidic residues" evidence="4">
    <location>
        <begin position="155"/>
        <end position="168"/>
    </location>
</feature>